<evidence type="ECO:0000256" key="2">
    <source>
        <dbReference type="ARBA" id="ARBA00022792"/>
    </source>
</evidence>
<dbReference type="AlphaFoldDB" id="A0AA40K188"/>
<comment type="similarity">
    <text evidence="6">Belongs to the peptidase S26 family. IMP1 subfamily.</text>
</comment>
<feature type="domain" description="Peptidase S26" evidence="10">
    <location>
        <begin position="110"/>
        <end position="146"/>
    </location>
</feature>
<keyword evidence="3 8" id="KW-0378">Hydrolase</keyword>
<name>A0AA40K188_9PEZI</name>
<feature type="active site" evidence="7">
    <location>
        <position position="76"/>
    </location>
</feature>
<evidence type="ECO:0000256" key="8">
    <source>
        <dbReference type="RuleBase" id="RU362041"/>
    </source>
</evidence>
<sequence length="185" mass="20373">PLRLLLTSLKLLALFHLLWEYLLSLAPAQGPSMLATYPVTGTWLLTSRLHRLGRSLSVGDTVTFTIPERPNSIGIKRVIGLPGDYVLIGTPGEFWHSGADPAADDALMLQVPEGHAYLVGDNLSVSRDSRLFGPVPLALIRGKVIASMHPSFTRGPFAEFQWVQNPMRRDEPPSKEEVLNARLGR</sequence>
<dbReference type="SUPFAM" id="SSF51306">
    <property type="entry name" value="LexA/Signal peptidase"/>
    <property type="match status" value="1"/>
</dbReference>
<feature type="active site" evidence="7">
    <location>
        <position position="32"/>
    </location>
</feature>
<evidence type="ECO:0000256" key="5">
    <source>
        <dbReference type="ARBA" id="ARBA00023136"/>
    </source>
</evidence>
<dbReference type="GO" id="GO:0006627">
    <property type="term" value="P:protein processing involved in protein targeting to mitochondrion"/>
    <property type="evidence" value="ECO:0007669"/>
    <property type="project" value="TreeGrafter"/>
</dbReference>
<evidence type="ECO:0000256" key="9">
    <source>
        <dbReference type="SAM" id="SignalP"/>
    </source>
</evidence>
<evidence type="ECO:0000256" key="7">
    <source>
        <dbReference type="PIRSR" id="PIRSR600223-1"/>
    </source>
</evidence>
<keyword evidence="2 8" id="KW-0999">Mitochondrion inner membrane</keyword>
<dbReference type="GO" id="GO:0006465">
    <property type="term" value="P:signal peptide processing"/>
    <property type="evidence" value="ECO:0007669"/>
    <property type="project" value="InterPro"/>
</dbReference>
<keyword evidence="5" id="KW-0472">Membrane</keyword>
<dbReference type="InterPro" id="IPR000223">
    <property type="entry name" value="Pept_S26A_signal_pept_1"/>
</dbReference>
<dbReference type="PANTHER" id="PTHR12383">
    <property type="entry name" value="PROTEASE FAMILY S26 MITOCHONDRIAL INNER MEMBRANE PROTEASE-RELATED"/>
    <property type="match status" value="1"/>
</dbReference>
<dbReference type="GO" id="GO:0042720">
    <property type="term" value="C:mitochondrial inner membrane peptidase complex"/>
    <property type="evidence" value="ECO:0007669"/>
    <property type="project" value="TreeGrafter"/>
</dbReference>
<evidence type="ECO:0000256" key="4">
    <source>
        <dbReference type="ARBA" id="ARBA00023128"/>
    </source>
</evidence>
<dbReference type="Proteomes" id="UP001172159">
    <property type="component" value="Unassembled WGS sequence"/>
</dbReference>
<accession>A0AA40K188</accession>
<proteinExistence type="inferred from homology"/>
<feature type="signal peptide" evidence="9">
    <location>
        <begin position="1"/>
        <end position="28"/>
    </location>
</feature>
<organism evidence="11 12">
    <name type="scientific">Apiosordaria backusii</name>
    <dbReference type="NCBI Taxonomy" id="314023"/>
    <lineage>
        <taxon>Eukaryota</taxon>
        <taxon>Fungi</taxon>
        <taxon>Dikarya</taxon>
        <taxon>Ascomycota</taxon>
        <taxon>Pezizomycotina</taxon>
        <taxon>Sordariomycetes</taxon>
        <taxon>Sordariomycetidae</taxon>
        <taxon>Sordariales</taxon>
        <taxon>Lasiosphaeriaceae</taxon>
        <taxon>Apiosordaria</taxon>
    </lineage>
</organism>
<feature type="domain" description="Peptidase S26" evidence="10">
    <location>
        <begin position="5"/>
        <end position="87"/>
    </location>
</feature>
<evidence type="ECO:0000313" key="11">
    <source>
        <dbReference type="EMBL" id="KAK0742274.1"/>
    </source>
</evidence>
<feature type="non-terminal residue" evidence="11">
    <location>
        <position position="185"/>
    </location>
</feature>
<evidence type="ECO:0000256" key="1">
    <source>
        <dbReference type="ARBA" id="ARBA00004273"/>
    </source>
</evidence>
<dbReference type="InterPro" id="IPR052064">
    <property type="entry name" value="Mito_IMP1_subunit"/>
</dbReference>
<dbReference type="Pfam" id="PF10502">
    <property type="entry name" value="Peptidase_S26"/>
    <property type="match status" value="2"/>
</dbReference>
<reference evidence="11" key="1">
    <citation type="submission" date="2023-06" db="EMBL/GenBank/DDBJ databases">
        <title>Genome-scale phylogeny and comparative genomics of the fungal order Sordariales.</title>
        <authorList>
            <consortium name="Lawrence Berkeley National Laboratory"/>
            <person name="Hensen N."/>
            <person name="Bonometti L."/>
            <person name="Westerberg I."/>
            <person name="Brannstrom I.O."/>
            <person name="Guillou S."/>
            <person name="Cros-Aarteil S."/>
            <person name="Calhoun S."/>
            <person name="Haridas S."/>
            <person name="Kuo A."/>
            <person name="Mondo S."/>
            <person name="Pangilinan J."/>
            <person name="Riley R."/>
            <person name="Labutti K."/>
            <person name="Andreopoulos B."/>
            <person name="Lipzen A."/>
            <person name="Chen C."/>
            <person name="Yanf M."/>
            <person name="Daum C."/>
            <person name="Ng V."/>
            <person name="Clum A."/>
            <person name="Steindorff A."/>
            <person name="Ohm R."/>
            <person name="Martin F."/>
            <person name="Silar P."/>
            <person name="Natvig D."/>
            <person name="Lalanne C."/>
            <person name="Gautier V."/>
            <person name="Ament-Velasquez S.L."/>
            <person name="Kruys A."/>
            <person name="Hutchinson M.I."/>
            <person name="Powell A.J."/>
            <person name="Barry K."/>
            <person name="Miller A.N."/>
            <person name="Grigoriev I.V."/>
            <person name="Debuchy R."/>
            <person name="Gladieux P."/>
            <person name="Thoren M.H."/>
            <person name="Johannesson H."/>
        </authorList>
    </citation>
    <scope>NUCLEOTIDE SEQUENCE</scope>
    <source>
        <strain evidence="11">CBS 540.89</strain>
    </source>
</reference>
<dbReference type="GO" id="GO:0004252">
    <property type="term" value="F:serine-type endopeptidase activity"/>
    <property type="evidence" value="ECO:0007669"/>
    <property type="project" value="InterPro"/>
</dbReference>
<dbReference type="CDD" id="cd06530">
    <property type="entry name" value="S26_SPase_I"/>
    <property type="match status" value="1"/>
</dbReference>
<dbReference type="InterPro" id="IPR036286">
    <property type="entry name" value="LexA/Signal_pep-like_sf"/>
</dbReference>
<dbReference type="PRINTS" id="PR00727">
    <property type="entry name" value="LEADERPTASE"/>
</dbReference>
<dbReference type="EMBL" id="JAUKTV010000003">
    <property type="protein sequence ID" value="KAK0742274.1"/>
    <property type="molecule type" value="Genomic_DNA"/>
</dbReference>
<gene>
    <name evidence="11" type="ORF">B0T21DRAFT_283629</name>
</gene>
<keyword evidence="12" id="KW-1185">Reference proteome</keyword>
<dbReference type="EC" id="3.4.21.-" evidence="8"/>
<evidence type="ECO:0000256" key="6">
    <source>
        <dbReference type="ARBA" id="ARBA00038445"/>
    </source>
</evidence>
<dbReference type="Gene3D" id="2.10.109.10">
    <property type="entry name" value="Umud Fragment, subunit A"/>
    <property type="match status" value="1"/>
</dbReference>
<evidence type="ECO:0000256" key="3">
    <source>
        <dbReference type="ARBA" id="ARBA00022801"/>
    </source>
</evidence>
<comment type="caution">
    <text evidence="11">The sequence shown here is derived from an EMBL/GenBank/DDBJ whole genome shotgun (WGS) entry which is preliminary data.</text>
</comment>
<dbReference type="InterPro" id="IPR019533">
    <property type="entry name" value="Peptidase_S26"/>
</dbReference>
<comment type="subcellular location">
    <subcellularLocation>
        <location evidence="1 8">Mitochondrion inner membrane</location>
    </subcellularLocation>
</comment>
<feature type="chain" id="PRO_5041469647" description="Mitochondrial inner membrane protease subunit" evidence="9">
    <location>
        <begin position="29"/>
        <end position="185"/>
    </location>
</feature>
<evidence type="ECO:0000259" key="10">
    <source>
        <dbReference type="Pfam" id="PF10502"/>
    </source>
</evidence>
<dbReference type="PANTHER" id="PTHR12383:SF16">
    <property type="entry name" value="MITOCHONDRIAL INNER MEMBRANE PROTEASE SUBUNIT 1"/>
    <property type="match status" value="1"/>
</dbReference>
<keyword evidence="9" id="KW-0732">Signal</keyword>
<protein>
    <recommendedName>
        <fullName evidence="8">Mitochondrial inner membrane protease subunit</fullName>
        <ecNumber evidence="8">3.4.21.-</ecNumber>
    </recommendedName>
</protein>
<keyword evidence="4 8" id="KW-0496">Mitochondrion</keyword>
<dbReference type="NCBIfam" id="TIGR02227">
    <property type="entry name" value="sigpep_I_bact"/>
    <property type="match status" value="1"/>
</dbReference>
<evidence type="ECO:0000313" key="12">
    <source>
        <dbReference type="Proteomes" id="UP001172159"/>
    </source>
</evidence>
<keyword evidence="8" id="KW-0645">Protease</keyword>